<keyword evidence="1" id="KW-0812">Transmembrane</keyword>
<accession>F0SPR7</accession>
<keyword evidence="3" id="KW-1185">Reference proteome</keyword>
<dbReference type="KEGG" id="pbs:Plabr_1414"/>
<name>F0SPR7_RUBBR</name>
<dbReference type="EMBL" id="CP002546">
    <property type="protein sequence ID" value="ADY59026.1"/>
    <property type="molecule type" value="Genomic_DNA"/>
</dbReference>
<dbReference type="AlphaFoldDB" id="F0SPR7"/>
<keyword evidence="1" id="KW-1133">Transmembrane helix</keyword>
<dbReference type="Proteomes" id="UP000006860">
    <property type="component" value="Chromosome"/>
</dbReference>
<evidence type="ECO:0000313" key="3">
    <source>
        <dbReference type="Proteomes" id="UP000006860"/>
    </source>
</evidence>
<protein>
    <submittedName>
        <fullName evidence="2">Uncharacterized protein</fullName>
    </submittedName>
</protein>
<organism evidence="2 3">
    <name type="scientific">Rubinisphaera brasiliensis (strain ATCC 49424 / DSM 5305 / JCM 21570 / IAM 15109 / NBRC 103401 / IFAM 1448)</name>
    <name type="common">Planctomyces brasiliensis</name>
    <dbReference type="NCBI Taxonomy" id="756272"/>
    <lineage>
        <taxon>Bacteria</taxon>
        <taxon>Pseudomonadati</taxon>
        <taxon>Planctomycetota</taxon>
        <taxon>Planctomycetia</taxon>
        <taxon>Planctomycetales</taxon>
        <taxon>Planctomycetaceae</taxon>
        <taxon>Rubinisphaera</taxon>
    </lineage>
</organism>
<evidence type="ECO:0000256" key="1">
    <source>
        <dbReference type="SAM" id="Phobius"/>
    </source>
</evidence>
<proteinExistence type="predicted"/>
<sequence>MSKKRSLILGIAVVLLCGLMFAGFSLWRFFSPDRSALVDEQIETVWLVDRDRIPAEKFFADGGAFVTRLSTAVDSIKNDAVDLDQTLVLPLLERLQKEAGTTWFVLPEKGNPNLAYALVAEQPDGFAKQRQIARIFREADDSFDGRILVLRGDRWLSFELLPAGTRLLSEE</sequence>
<gene>
    <name evidence="2" type="ordered locus">Plabr_1414</name>
</gene>
<feature type="transmembrane region" description="Helical" evidence="1">
    <location>
        <begin position="7"/>
        <end position="30"/>
    </location>
</feature>
<reference evidence="3" key="1">
    <citation type="submission" date="2011-02" db="EMBL/GenBank/DDBJ databases">
        <title>The complete genome of Planctomyces brasiliensis DSM 5305.</title>
        <authorList>
            <person name="Lucas S."/>
            <person name="Copeland A."/>
            <person name="Lapidus A."/>
            <person name="Bruce D."/>
            <person name="Goodwin L."/>
            <person name="Pitluck S."/>
            <person name="Kyrpides N."/>
            <person name="Mavromatis K."/>
            <person name="Pagani I."/>
            <person name="Ivanova N."/>
            <person name="Ovchinnikova G."/>
            <person name="Lu M."/>
            <person name="Detter J.C."/>
            <person name="Han C."/>
            <person name="Land M."/>
            <person name="Hauser L."/>
            <person name="Markowitz V."/>
            <person name="Cheng J.-F."/>
            <person name="Hugenholtz P."/>
            <person name="Woyke T."/>
            <person name="Wu D."/>
            <person name="Tindall B."/>
            <person name="Pomrenke H.G."/>
            <person name="Brambilla E."/>
            <person name="Klenk H.-P."/>
            <person name="Eisen J.A."/>
        </authorList>
    </citation>
    <scope>NUCLEOTIDE SEQUENCE [LARGE SCALE GENOMIC DNA]</scope>
    <source>
        <strain evidence="3">ATCC 49424 / DSM 5305 / JCM 21570 / NBRC 103401 / IFAM 1448</strain>
    </source>
</reference>
<keyword evidence="1" id="KW-0472">Membrane</keyword>
<dbReference type="RefSeq" id="WP_013627755.1">
    <property type="nucleotide sequence ID" value="NC_015174.1"/>
</dbReference>
<dbReference type="STRING" id="756272.Plabr_1414"/>
<evidence type="ECO:0000313" key="2">
    <source>
        <dbReference type="EMBL" id="ADY59026.1"/>
    </source>
</evidence>
<dbReference type="HOGENOM" id="CLU_1561732_0_0_0"/>